<dbReference type="PANTHER" id="PTHR15549">
    <property type="entry name" value="PAIRED IMMUNOGLOBULIN-LIKE TYPE 2 RECEPTOR"/>
    <property type="match status" value="1"/>
</dbReference>
<protein>
    <recommendedName>
        <fullName evidence="10">P/Homo B domain-containing protein</fullName>
    </recommendedName>
</protein>
<evidence type="ECO:0000256" key="7">
    <source>
        <dbReference type="SAM" id="SignalP"/>
    </source>
</evidence>
<keyword evidence="3 6" id="KW-1133">Transmembrane helix</keyword>
<dbReference type="AlphaFoldDB" id="A0A067T370"/>
<feature type="region of interest" description="Disordered" evidence="5">
    <location>
        <begin position="542"/>
        <end position="588"/>
    </location>
</feature>
<evidence type="ECO:0008006" key="10">
    <source>
        <dbReference type="Google" id="ProtNLM"/>
    </source>
</evidence>
<sequence length="588" mass="62294">MSFLQGTMITSLKIFALFIVGLSPAANAIDFHYRFYDNDGCDHASAPQDTFPPNELGPSLGSQDQCISAPQSGNWTTLELDNSLDTGGLALITFCNSNCEGAKSSEQQNSRCFVAPPSCFLGSFSVTHTTSGGGDAFSSQPSSSSTAKSLSNPSTQSSNTSNSNPSTVTVGQISFGAGSSSSTPNRSSDTSKPKISTGTVIGGIVGGVVVIAGLVFIFVFLLRRARKRQRVLSFGISEFPTPFKPSAAATAIDKGHPMSLTPIPVQTTAKSVRTDYSPKAPVVPSTYALFIVSLSPAVDAINFLYRFYDNNVCDHNSPPQDTFPLNGLGPLLGSDDQCLSAPQSGNWTTLELNDSLNTGGWTLKTFCNDDCEGAESYEQSNARCFIAAPGCFIGSFSVTQATSSIESNSSSHSSSSSTTQLSTSLSTQSSRSTSSTPSQSSDTSKSKISTGSVIGSVIGSVAIIAGLIFIPFLLLRRARKRQSVLPFSIAGLARPMGSVEPFGSSPAATNMDERHRVSHIPIPVQTTGKFDRADHSPRVPVVVSSPRQHRLPLHNRPDPFQIQRQEDSGIRFSETEGSSVQPPLYTRN</sequence>
<feature type="chain" id="PRO_5001646400" description="P/Homo B domain-containing protein" evidence="7">
    <location>
        <begin position="29"/>
        <end position="588"/>
    </location>
</feature>
<dbReference type="HOGENOM" id="CLU_463835_0_0_1"/>
<feature type="signal peptide" evidence="7">
    <location>
        <begin position="1"/>
        <end position="28"/>
    </location>
</feature>
<evidence type="ECO:0000256" key="2">
    <source>
        <dbReference type="ARBA" id="ARBA00022692"/>
    </source>
</evidence>
<evidence type="ECO:0000256" key="6">
    <source>
        <dbReference type="SAM" id="Phobius"/>
    </source>
</evidence>
<feature type="transmembrane region" description="Helical" evidence="6">
    <location>
        <begin position="200"/>
        <end position="222"/>
    </location>
</feature>
<dbReference type="GO" id="GO:0071944">
    <property type="term" value="C:cell periphery"/>
    <property type="evidence" value="ECO:0007669"/>
    <property type="project" value="UniProtKB-ARBA"/>
</dbReference>
<dbReference type="InterPro" id="IPR051694">
    <property type="entry name" value="Immunoregulatory_rcpt-like"/>
</dbReference>
<feature type="region of interest" description="Disordered" evidence="5">
    <location>
        <begin position="407"/>
        <end position="449"/>
    </location>
</feature>
<dbReference type="GO" id="GO:0016020">
    <property type="term" value="C:membrane"/>
    <property type="evidence" value="ECO:0007669"/>
    <property type="project" value="UniProtKB-SubCell"/>
</dbReference>
<evidence type="ECO:0000313" key="8">
    <source>
        <dbReference type="EMBL" id="KDR77635.1"/>
    </source>
</evidence>
<dbReference type="OrthoDB" id="4642857at2759"/>
<keyword evidence="9" id="KW-1185">Reference proteome</keyword>
<gene>
    <name evidence="8" type="ORF">GALMADRAFT_138712</name>
</gene>
<reference evidence="9" key="1">
    <citation type="journal article" date="2014" name="Proc. Natl. Acad. Sci. U.S.A.">
        <title>Extensive sampling of basidiomycete genomes demonstrates inadequacy of the white-rot/brown-rot paradigm for wood decay fungi.</title>
        <authorList>
            <person name="Riley R."/>
            <person name="Salamov A.A."/>
            <person name="Brown D.W."/>
            <person name="Nagy L.G."/>
            <person name="Floudas D."/>
            <person name="Held B.W."/>
            <person name="Levasseur A."/>
            <person name="Lombard V."/>
            <person name="Morin E."/>
            <person name="Otillar R."/>
            <person name="Lindquist E.A."/>
            <person name="Sun H."/>
            <person name="LaButti K.M."/>
            <person name="Schmutz J."/>
            <person name="Jabbour D."/>
            <person name="Luo H."/>
            <person name="Baker S.E."/>
            <person name="Pisabarro A.G."/>
            <person name="Walton J.D."/>
            <person name="Blanchette R.A."/>
            <person name="Henrissat B."/>
            <person name="Martin F."/>
            <person name="Cullen D."/>
            <person name="Hibbett D.S."/>
            <person name="Grigoriev I.V."/>
        </authorList>
    </citation>
    <scope>NUCLEOTIDE SEQUENCE [LARGE SCALE GENOMIC DNA]</scope>
    <source>
        <strain evidence="9">CBS 339.88</strain>
    </source>
</reference>
<feature type="compositionally biased region" description="Low complexity" evidence="5">
    <location>
        <begin position="138"/>
        <end position="170"/>
    </location>
</feature>
<feature type="transmembrane region" description="Helical" evidence="6">
    <location>
        <begin position="453"/>
        <end position="475"/>
    </location>
</feature>
<keyword evidence="2 6" id="KW-0812">Transmembrane</keyword>
<feature type="compositionally biased region" description="Polar residues" evidence="5">
    <location>
        <begin position="575"/>
        <end position="588"/>
    </location>
</feature>
<evidence type="ECO:0000256" key="4">
    <source>
        <dbReference type="ARBA" id="ARBA00023136"/>
    </source>
</evidence>
<evidence type="ECO:0000256" key="5">
    <source>
        <dbReference type="SAM" id="MobiDB-lite"/>
    </source>
</evidence>
<comment type="subcellular location">
    <subcellularLocation>
        <location evidence="1">Membrane</location>
        <topology evidence="1">Single-pass membrane protein</topology>
    </subcellularLocation>
</comment>
<keyword evidence="7" id="KW-0732">Signal</keyword>
<proteinExistence type="predicted"/>
<dbReference type="EMBL" id="KL142376">
    <property type="protein sequence ID" value="KDR77635.1"/>
    <property type="molecule type" value="Genomic_DNA"/>
</dbReference>
<name>A0A067T370_GALM3</name>
<organism evidence="8 9">
    <name type="scientific">Galerina marginata (strain CBS 339.88)</name>
    <dbReference type="NCBI Taxonomy" id="685588"/>
    <lineage>
        <taxon>Eukaryota</taxon>
        <taxon>Fungi</taxon>
        <taxon>Dikarya</taxon>
        <taxon>Basidiomycota</taxon>
        <taxon>Agaricomycotina</taxon>
        <taxon>Agaricomycetes</taxon>
        <taxon>Agaricomycetidae</taxon>
        <taxon>Agaricales</taxon>
        <taxon>Agaricineae</taxon>
        <taxon>Strophariaceae</taxon>
        <taxon>Galerina</taxon>
    </lineage>
</organism>
<accession>A0A067T370</accession>
<dbReference type="Proteomes" id="UP000027222">
    <property type="component" value="Unassembled WGS sequence"/>
</dbReference>
<evidence type="ECO:0000313" key="9">
    <source>
        <dbReference type="Proteomes" id="UP000027222"/>
    </source>
</evidence>
<evidence type="ECO:0000256" key="3">
    <source>
        <dbReference type="ARBA" id="ARBA00022989"/>
    </source>
</evidence>
<keyword evidence="4 6" id="KW-0472">Membrane</keyword>
<feature type="compositionally biased region" description="Low complexity" evidence="5">
    <location>
        <begin position="179"/>
        <end position="190"/>
    </location>
</feature>
<feature type="region of interest" description="Disordered" evidence="5">
    <location>
        <begin position="132"/>
        <end position="196"/>
    </location>
</feature>
<evidence type="ECO:0000256" key="1">
    <source>
        <dbReference type="ARBA" id="ARBA00004167"/>
    </source>
</evidence>